<reference evidence="1" key="1">
    <citation type="journal article" date="2014" name="Front. Microbiol.">
        <title>High frequency of phylogenetically diverse reductive dehalogenase-homologous genes in deep subseafloor sedimentary metagenomes.</title>
        <authorList>
            <person name="Kawai M."/>
            <person name="Futagami T."/>
            <person name="Toyoda A."/>
            <person name="Takaki Y."/>
            <person name="Nishi S."/>
            <person name="Hori S."/>
            <person name="Arai W."/>
            <person name="Tsubouchi T."/>
            <person name="Morono Y."/>
            <person name="Uchiyama I."/>
            <person name="Ito T."/>
            <person name="Fujiyama A."/>
            <person name="Inagaki F."/>
            <person name="Takami H."/>
        </authorList>
    </citation>
    <scope>NUCLEOTIDE SEQUENCE</scope>
    <source>
        <strain evidence="1">Expedition CK06-06</strain>
    </source>
</reference>
<gene>
    <name evidence="1" type="ORF">S12H4_50917</name>
</gene>
<accession>X1TWY7</accession>
<sequence length="39" mass="4243">LLLTVVADPALWSYGISARGAGFFIAQTLKKGEKILQYC</sequence>
<dbReference type="EMBL" id="BARW01032128">
    <property type="protein sequence ID" value="GAJ09853.1"/>
    <property type="molecule type" value="Genomic_DNA"/>
</dbReference>
<protein>
    <submittedName>
        <fullName evidence="1">Uncharacterized protein</fullName>
    </submittedName>
</protein>
<proteinExistence type="predicted"/>
<dbReference type="AlphaFoldDB" id="X1TWY7"/>
<name>X1TWY7_9ZZZZ</name>
<feature type="non-terminal residue" evidence="1">
    <location>
        <position position="1"/>
    </location>
</feature>
<comment type="caution">
    <text evidence="1">The sequence shown here is derived from an EMBL/GenBank/DDBJ whole genome shotgun (WGS) entry which is preliminary data.</text>
</comment>
<evidence type="ECO:0000313" key="1">
    <source>
        <dbReference type="EMBL" id="GAJ09853.1"/>
    </source>
</evidence>
<organism evidence="1">
    <name type="scientific">marine sediment metagenome</name>
    <dbReference type="NCBI Taxonomy" id="412755"/>
    <lineage>
        <taxon>unclassified sequences</taxon>
        <taxon>metagenomes</taxon>
        <taxon>ecological metagenomes</taxon>
    </lineage>
</organism>